<name>A0AAP2CMT1_9RHOB</name>
<accession>A0AAP2CMT1</accession>
<feature type="coiled-coil region" evidence="1">
    <location>
        <begin position="35"/>
        <end position="62"/>
    </location>
</feature>
<reference evidence="2 3" key="1">
    <citation type="journal article" date="2021" name="Arch. Microbiol.">
        <title>Harenicola maris gen. nov., sp. nov. isolated from the Sea of Japan shallow sediments.</title>
        <authorList>
            <person name="Romanenko L.A."/>
            <person name="Kurilenko V.V."/>
            <person name="Chernysheva N.Y."/>
            <person name="Tekutyeva L.A."/>
            <person name="Velansky P.V."/>
            <person name="Svetashev V.I."/>
            <person name="Isaeva M.P."/>
        </authorList>
    </citation>
    <scope>NUCLEOTIDE SEQUENCE [LARGE SCALE GENOMIC DNA]</scope>
    <source>
        <strain evidence="2 3">KMM 3653</strain>
    </source>
</reference>
<evidence type="ECO:0000256" key="1">
    <source>
        <dbReference type="SAM" id="Coils"/>
    </source>
</evidence>
<protein>
    <submittedName>
        <fullName evidence="2">Uncharacterized protein</fullName>
    </submittedName>
</protein>
<proteinExistence type="predicted"/>
<keyword evidence="3" id="KW-1185">Reference proteome</keyword>
<sequence length="115" mass="12438">MSDISELETRISAAMERIGNAVGQLGIDSGSEEAVKALEGQVLQLKEALETEQTASAQLRERIEAMRAIKDTQAVRIAELEAAQAELGAHQSADRAEMDVIITELERLVKEGPHA</sequence>
<dbReference type="EMBL" id="JADQAZ010000001">
    <property type="protein sequence ID" value="MBT0956460.1"/>
    <property type="molecule type" value="Genomic_DNA"/>
</dbReference>
<dbReference type="RefSeq" id="WP_327792662.1">
    <property type="nucleotide sequence ID" value="NZ_JADQAZ010000001.1"/>
</dbReference>
<organism evidence="2 3">
    <name type="scientific">Harenicola maris</name>
    <dbReference type="NCBI Taxonomy" id="2841044"/>
    <lineage>
        <taxon>Bacteria</taxon>
        <taxon>Pseudomonadati</taxon>
        <taxon>Pseudomonadota</taxon>
        <taxon>Alphaproteobacteria</taxon>
        <taxon>Rhodobacterales</taxon>
        <taxon>Paracoccaceae</taxon>
        <taxon>Harenicola</taxon>
    </lineage>
</organism>
<evidence type="ECO:0000313" key="3">
    <source>
        <dbReference type="Proteomes" id="UP001315686"/>
    </source>
</evidence>
<evidence type="ECO:0000313" key="2">
    <source>
        <dbReference type="EMBL" id="MBT0956460.1"/>
    </source>
</evidence>
<gene>
    <name evidence="2" type="ORF">IV417_03605</name>
</gene>
<keyword evidence="1" id="KW-0175">Coiled coil</keyword>
<dbReference type="Proteomes" id="UP001315686">
    <property type="component" value="Unassembled WGS sequence"/>
</dbReference>
<comment type="caution">
    <text evidence="2">The sequence shown here is derived from an EMBL/GenBank/DDBJ whole genome shotgun (WGS) entry which is preliminary data.</text>
</comment>
<dbReference type="AlphaFoldDB" id="A0AAP2CMT1"/>